<dbReference type="STRING" id="984262.SGRA_0847"/>
<sequence length="128" mass="14581">MKYLLSSAMALFLLGACSGPKKIAQSSKFDLDLLYRSWEVVYIETPQMQIAGQAMGDPIYTFTRDSFRIKSFVTPPHADSVRFFFRNDSLFYQHPTKVLPPTAIIELSDSLLILQSEKAEWKLQKPAT</sequence>
<dbReference type="AlphaFoldDB" id="H6L247"/>
<dbReference type="PROSITE" id="PS51257">
    <property type="entry name" value="PROKAR_LIPOPROTEIN"/>
    <property type="match status" value="1"/>
</dbReference>
<dbReference type="HOGENOM" id="CLU_1958028_0_0_10"/>
<keyword evidence="2" id="KW-1185">Reference proteome</keyword>
<organism evidence="1 2">
    <name type="scientific">Saprospira grandis (strain Lewin)</name>
    <dbReference type="NCBI Taxonomy" id="984262"/>
    <lineage>
        <taxon>Bacteria</taxon>
        <taxon>Pseudomonadati</taxon>
        <taxon>Bacteroidota</taxon>
        <taxon>Saprospiria</taxon>
        <taxon>Saprospirales</taxon>
        <taxon>Saprospiraceae</taxon>
        <taxon>Saprospira</taxon>
    </lineage>
</organism>
<gene>
    <name evidence="1" type="ordered locus">SGRA_0847</name>
</gene>
<dbReference type="RefSeq" id="WP_015691235.1">
    <property type="nucleotide sequence ID" value="NC_016940.1"/>
</dbReference>
<name>H6L247_SAPGL</name>
<proteinExistence type="predicted"/>
<evidence type="ECO:0000313" key="1">
    <source>
        <dbReference type="EMBL" id="AFC23584.1"/>
    </source>
</evidence>
<evidence type="ECO:0000313" key="2">
    <source>
        <dbReference type="Proteomes" id="UP000007519"/>
    </source>
</evidence>
<evidence type="ECO:0008006" key="3">
    <source>
        <dbReference type="Google" id="ProtNLM"/>
    </source>
</evidence>
<dbReference type="Proteomes" id="UP000007519">
    <property type="component" value="Chromosome"/>
</dbReference>
<dbReference type="OrthoDB" id="5480874at2"/>
<dbReference type="KEGG" id="sgn:SGRA_0847"/>
<accession>H6L247</accession>
<dbReference type="EMBL" id="CP002831">
    <property type="protein sequence ID" value="AFC23584.1"/>
    <property type="molecule type" value="Genomic_DNA"/>
</dbReference>
<protein>
    <recommendedName>
        <fullName evidence="3">Lipocalin-like domain-containing protein</fullName>
    </recommendedName>
</protein>
<reference evidence="1 2" key="1">
    <citation type="journal article" date="2012" name="Stand. Genomic Sci.">
        <title>Complete genome sequencing and analysis of Saprospira grandis str. Lewin, a predatory marine bacterium.</title>
        <authorList>
            <person name="Saw J.H."/>
            <person name="Yuryev A."/>
            <person name="Kanbe M."/>
            <person name="Hou S."/>
            <person name="Young A.G."/>
            <person name="Aizawa S."/>
            <person name="Alam M."/>
        </authorList>
    </citation>
    <scope>NUCLEOTIDE SEQUENCE [LARGE SCALE GENOMIC DNA]</scope>
    <source>
        <strain evidence="1 2">Lewin</strain>
    </source>
</reference>